<dbReference type="RefSeq" id="WP_096449367.1">
    <property type="nucleotide sequence ID" value="NZ_JBHSOG010000045.1"/>
</dbReference>
<dbReference type="PRINTS" id="PR00420">
    <property type="entry name" value="RNGMNOXGNASE"/>
</dbReference>
<reference evidence="4" key="1">
    <citation type="journal article" date="2019" name="Int. J. Syst. Evol. Microbiol.">
        <title>The Global Catalogue of Microorganisms (GCM) 10K type strain sequencing project: providing services to taxonomists for standard genome sequencing and annotation.</title>
        <authorList>
            <consortium name="The Broad Institute Genomics Platform"/>
            <consortium name="The Broad Institute Genome Sequencing Center for Infectious Disease"/>
            <person name="Wu L."/>
            <person name="Ma J."/>
        </authorList>
    </citation>
    <scope>NUCLEOTIDE SEQUENCE [LARGE SCALE GENOMIC DNA]</scope>
    <source>
        <strain evidence="4">SHR3</strain>
    </source>
</reference>
<dbReference type="PANTHER" id="PTHR43476:SF3">
    <property type="entry name" value="FAD-BINDING MONOOXYGENASE"/>
    <property type="match status" value="1"/>
</dbReference>
<dbReference type="PANTHER" id="PTHR43476">
    <property type="entry name" value="3-(3-HYDROXY-PHENYL)PROPIONATE/3-HYDROXYCINNAMIC ACID HYDROXYLASE"/>
    <property type="match status" value="1"/>
</dbReference>
<dbReference type="NCBIfam" id="NF004829">
    <property type="entry name" value="PRK06183.1-3"/>
    <property type="match status" value="1"/>
</dbReference>
<dbReference type="Pfam" id="PF01494">
    <property type="entry name" value="FAD_binding_3"/>
    <property type="match status" value="1"/>
</dbReference>
<dbReference type="InterPro" id="IPR002938">
    <property type="entry name" value="FAD-bd"/>
</dbReference>
<evidence type="ECO:0000313" key="4">
    <source>
        <dbReference type="Proteomes" id="UP001595974"/>
    </source>
</evidence>
<dbReference type="Proteomes" id="UP001595974">
    <property type="component" value="Unassembled WGS sequence"/>
</dbReference>
<protein>
    <submittedName>
        <fullName evidence="3">Bifunctional 3-(3-hydroxy-phenyl)propionate/3-hydroxycinnamic acid hydroxylase</fullName>
    </submittedName>
</protein>
<organism evidence="3 4">
    <name type="scientific">Thauera sinica</name>
    <dbReference type="NCBI Taxonomy" id="2665146"/>
    <lineage>
        <taxon>Bacteria</taxon>
        <taxon>Pseudomonadati</taxon>
        <taxon>Pseudomonadota</taxon>
        <taxon>Betaproteobacteria</taxon>
        <taxon>Rhodocyclales</taxon>
        <taxon>Zoogloeaceae</taxon>
        <taxon>Thauera</taxon>
    </lineage>
</organism>
<dbReference type="SUPFAM" id="SSF51905">
    <property type="entry name" value="FAD/NAD(P)-binding domain"/>
    <property type="match status" value="1"/>
</dbReference>
<dbReference type="Gene3D" id="3.50.50.60">
    <property type="entry name" value="FAD/NAD(P)-binding domain"/>
    <property type="match status" value="1"/>
</dbReference>
<dbReference type="InterPro" id="IPR050631">
    <property type="entry name" value="PheA/TfdB_FAD_monoxygenase"/>
</dbReference>
<proteinExistence type="predicted"/>
<sequence>MTEARQFDADVIVVGAGPVGLSLASMLGLHGVKTILLERGDELIDYPRAVGMDDECLRTLQGIGMAEAVLPHLTPYHWMRFVTGSGRCFASIEPRTDEFGWSRRNAFNQPLVDRVLLDGLQRFSNVEARLGSDVMRFEQDADGVTLDVKRTDGSTYSLRSRWLVGSDGGRSPIRTALNVGFGGFTDTSKWLVVDVRNDPLGVPNIYLHCDPSRPYVSVALPDSIRRFEFMIFENESEEEMTQPHSMAMLMAKVLPPGVDPNSLDYIRKRVYTHNARIADRWKVGRVMLAGDAAHIMPVWQGQGYNTGMRDAANLGWKLAYVVKGIASEKLLETYQLERPPHAKAMIDLSVTAGRIFSPRNRWVVAARDFATWALNLVPPLKRYFTEMRFKPMPKYEDGLVVRESEINAEASIGQLLCQIARKTPLARFVPAAASGKKDDSPVGKLFIQPRVRTRDGEVKLLDDVLGSGFALVCWGVDPSFWLDQRSRDVLAALGARIITAKPVVQIHRDKDIGPDAIVVGDEQMRLKEWFGSHSGAVAVIRPDRFVAGLAYPAKINELLVQVADKMGLNVKQGAA</sequence>
<keyword evidence="1" id="KW-0560">Oxidoreductase</keyword>
<keyword evidence="4" id="KW-1185">Reference proteome</keyword>
<dbReference type="EMBL" id="JBHSOG010000045">
    <property type="protein sequence ID" value="MFC5770042.1"/>
    <property type="molecule type" value="Genomic_DNA"/>
</dbReference>
<name>A0ABW1ARZ4_9RHOO</name>
<dbReference type="InterPro" id="IPR036188">
    <property type="entry name" value="FAD/NAD-bd_sf"/>
</dbReference>
<dbReference type="Gene3D" id="3.30.70.2450">
    <property type="match status" value="1"/>
</dbReference>
<accession>A0ABW1ARZ4</accession>
<feature type="domain" description="FAD-binding" evidence="2">
    <location>
        <begin position="8"/>
        <end position="348"/>
    </location>
</feature>
<evidence type="ECO:0000313" key="3">
    <source>
        <dbReference type="EMBL" id="MFC5770042.1"/>
    </source>
</evidence>
<gene>
    <name evidence="3" type="ORF">ACFPTN_11715</name>
</gene>
<comment type="caution">
    <text evidence="3">The sequence shown here is derived from an EMBL/GenBank/DDBJ whole genome shotgun (WGS) entry which is preliminary data.</text>
</comment>
<evidence type="ECO:0000259" key="2">
    <source>
        <dbReference type="Pfam" id="PF01494"/>
    </source>
</evidence>
<evidence type="ECO:0000256" key="1">
    <source>
        <dbReference type="ARBA" id="ARBA00023002"/>
    </source>
</evidence>